<keyword evidence="7" id="KW-0067">ATP-binding</keyword>
<keyword evidence="6 10" id="KW-0418">Kinase</keyword>
<keyword evidence="4 10" id="KW-0808">Transferase</keyword>
<gene>
    <name evidence="10" type="ORF">ACFFFR_02815</name>
</gene>
<sequence>MPFSAADDILAALPVRQREWLELVLSDWQLVADLAFADLLLWAPDHDSNSQETVRLVPIAQARPSTTQSLFQGEPSREDFDRTVLNLISSSWHNQKSHRTFQRVEPGSGIQVEAVPIMHEGQPMGVMTMHLDLAGNRLPSKLEMIYRQTATDLMLMAAQGLWPSEQPHASDTRMQPRVGDGLVRLNVAGEIDYASPNGVSAFRRIGQDDGVVGRKLSDIFSGLRGGGLPSVGLESHVLAGTISDRIEIEHRGVTLMVRSLPLWNENKRLGAIVLVRDISELRRRELQLVSKDATIREIHHRVKNNLQTVAALLRMQSRRMNSEEARKGLEEAMRRVETIAQVHHSLSQGLSQTVDFDELMTRQFRMAVEVATQNQKVRALKAGTFGHLDSEKATPLALVITELAANAVEHGLGKNDGTVKLTAKHSTTEDGRVLEVMVSDDGCGLPEDFETDTGLGLQIVRTLVKSELQGKISWQNREGGGTKVLVTVPVKSRPASA</sequence>
<dbReference type="Pfam" id="PF12282">
    <property type="entry name" value="GAF_PdtaS"/>
    <property type="match status" value="1"/>
</dbReference>
<evidence type="ECO:0000313" key="11">
    <source>
        <dbReference type="Proteomes" id="UP001589862"/>
    </source>
</evidence>
<evidence type="ECO:0000256" key="3">
    <source>
        <dbReference type="ARBA" id="ARBA00022553"/>
    </source>
</evidence>
<feature type="domain" description="Histidine kinase" evidence="9">
    <location>
        <begin position="297"/>
        <end position="492"/>
    </location>
</feature>
<dbReference type="PRINTS" id="PR00344">
    <property type="entry name" value="BCTRLSENSOR"/>
</dbReference>
<evidence type="ECO:0000256" key="4">
    <source>
        <dbReference type="ARBA" id="ARBA00022679"/>
    </source>
</evidence>
<dbReference type="Pfam" id="PF02518">
    <property type="entry name" value="HATPase_c"/>
    <property type="match status" value="1"/>
</dbReference>
<evidence type="ECO:0000256" key="6">
    <source>
        <dbReference type="ARBA" id="ARBA00022777"/>
    </source>
</evidence>
<evidence type="ECO:0000256" key="1">
    <source>
        <dbReference type="ARBA" id="ARBA00000085"/>
    </source>
</evidence>
<dbReference type="SUPFAM" id="SSF55874">
    <property type="entry name" value="ATPase domain of HSP90 chaperone/DNA topoisomerase II/histidine kinase"/>
    <property type="match status" value="1"/>
</dbReference>
<comment type="catalytic activity">
    <reaction evidence="1">
        <text>ATP + protein L-histidine = ADP + protein N-phospho-L-histidine.</text>
        <dbReference type="EC" id="2.7.13.3"/>
    </reaction>
</comment>
<keyword evidence="11" id="KW-1185">Reference proteome</keyword>
<evidence type="ECO:0000256" key="8">
    <source>
        <dbReference type="ARBA" id="ARBA00023012"/>
    </source>
</evidence>
<dbReference type="PANTHER" id="PTHR41523:SF8">
    <property type="entry name" value="ETHYLENE RESPONSE SENSOR PROTEIN"/>
    <property type="match status" value="1"/>
</dbReference>
<evidence type="ECO:0000259" key="9">
    <source>
        <dbReference type="PROSITE" id="PS50109"/>
    </source>
</evidence>
<name>A0ABV6P863_9MICC</name>
<accession>A0ABV6P863</accession>
<evidence type="ECO:0000256" key="7">
    <source>
        <dbReference type="ARBA" id="ARBA00022840"/>
    </source>
</evidence>
<dbReference type="GO" id="GO:0004673">
    <property type="term" value="F:protein histidine kinase activity"/>
    <property type="evidence" value="ECO:0007669"/>
    <property type="project" value="UniProtKB-EC"/>
</dbReference>
<dbReference type="InterPro" id="IPR011495">
    <property type="entry name" value="Sig_transdc_His_kin_sub2_dim/P"/>
</dbReference>
<proteinExistence type="predicted"/>
<evidence type="ECO:0000256" key="2">
    <source>
        <dbReference type="ARBA" id="ARBA00012438"/>
    </source>
</evidence>
<dbReference type="PANTHER" id="PTHR41523">
    <property type="entry name" value="TWO-COMPONENT SYSTEM SENSOR PROTEIN"/>
    <property type="match status" value="1"/>
</dbReference>
<comment type="caution">
    <text evidence="10">The sequence shown here is derived from an EMBL/GenBank/DDBJ whole genome shotgun (WGS) entry which is preliminary data.</text>
</comment>
<organism evidence="10 11">
    <name type="scientific">Micrococcoides hystricis</name>
    <dbReference type="NCBI Taxonomy" id="1572761"/>
    <lineage>
        <taxon>Bacteria</taxon>
        <taxon>Bacillati</taxon>
        <taxon>Actinomycetota</taxon>
        <taxon>Actinomycetes</taxon>
        <taxon>Micrococcales</taxon>
        <taxon>Micrococcaceae</taxon>
        <taxon>Micrococcoides</taxon>
    </lineage>
</organism>
<evidence type="ECO:0000313" key="10">
    <source>
        <dbReference type="EMBL" id="MFC0581323.1"/>
    </source>
</evidence>
<dbReference type="InterPro" id="IPR003594">
    <property type="entry name" value="HATPase_dom"/>
</dbReference>
<dbReference type="Proteomes" id="UP001589862">
    <property type="component" value="Unassembled WGS sequence"/>
</dbReference>
<dbReference type="RefSeq" id="WP_377458011.1">
    <property type="nucleotide sequence ID" value="NZ_JBHLUB010000003.1"/>
</dbReference>
<dbReference type="PROSITE" id="PS50109">
    <property type="entry name" value="HIS_KIN"/>
    <property type="match status" value="1"/>
</dbReference>
<dbReference type="InterPro" id="IPR036890">
    <property type="entry name" value="HATPase_C_sf"/>
</dbReference>
<keyword evidence="3" id="KW-0597">Phosphoprotein</keyword>
<dbReference type="Gene3D" id="3.30.565.10">
    <property type="entry name" value="Histidine kinase-like ATPase, C-terminal domain"/>
    <property type="match status" value="1"/>
</dbReference>
<dbReference type="Gene3D" id="3.30.450.280">
    <property type="entry name" value="GAF domain"/>
    <property type="match status" value="1"/>
</dbReference>
<keyword evidence="5" id="KW-0547">Nucleotide-binding</keyword>
<protein>
    <recommendedName>
        <fullName evidence="2">histidine kinase</fullName>
        <ecNumber evidence="2">2.7.13.3</ecNumber>
    </recommendedName>
</protein>
<dbReference type="InterPro" id="IPR038424">
    <property type="entry name" value="H_kinase_PdtaS_GAF_sf"/>
</dbReference>
<dbReference type="InterPro" id="IPR022066">
    <property type="entry name" value="PdtaS_GAF"/>
</dbReference>
<keyword evidence="8" id="KW-0902">Two-component regulatory system</keyword>
<dbReference type="InterPro" id="IPR004358">
    <property type="entry name" value="Sig_transdc_His_kin-like_C"/>
</dbReference>
<dbReference type="InterPro" id="IPR005467">
    <property type="entry name" value="His_kinase_dom"/>
</dbReference>
<dbReference type="Gene3D" id="3.30.450.20">
    <property type="entry name" value="PAS domain"/>
    <property type="match status" value="1"/>
</dbReference>
<dbReference type="EC" id="2.7.13.3" evidence="2"/>
<reference evidence="10 11" key="1">
    <citation type="submission" date="2024-09" db="EMBL/GenBank/DDBJ databases">
        <authorList>
            <person name="Sun Q."/>
            <person name="Mori K."/>
        </authorList>
    </citation>
    <scope>NUCLEOTIDE SEQUENCE [LARGE SCALE GENOMIC DNA]</scope>
    <source>
        <strain evidence="10 11">NCAIM B.02604</strain>
    </source>
</reference>
<dbReference type="EMBL" id="JBHLUB010000003">
    <property type="protein sequence ID" value="MFC0581323.1"/>
    <property type="molecule type" value="Genomic_DNA"/>
</dbReference>
<dbReference type="SMART" id="SM00387">
    <property type="entry name" value="HATPase_c"/>
    <property type="match status" value="1"/>
</dbReference>
<dbReference type="Pfam" id="PF07568">
    <property type="entry name" value="HisKA_2"/>
    <property type="match status" value="1"/>
</dbReference>
<evidence type="ECO:0000256" key="5">
    <source>
        <dbReference type="ARBA" id="ARBA00022741"/>
    </source>
</evidence>